<reference evidence="2 3" key="1">
    <citation type="submission" date="2015-09" db="EMBL/GenBank/DDBJ databases">
        <authorList>
            <consortium name="Pathogen Informatics"/>
        </authorList>
    </citation>
    <scope>NUCLEOTIDE SEQUENCE [LARGE SCALE GENOMIC DNA]</scope>
    <source>
        <strain evidence="2 3">2789STDY5608838</strain>
    </source>
</reference>
<dbReference type="Pfam" id="PF00625">
    <property type="entry name" value="Guanylate_kin"/>
    <property type="match status" value="1"/>
</dbReference>
<dbReference type="InterPro" id="IPR050716">
    <property type="entry name" value="MAGUK"/>
</dbReference>
<sequence>MIVLVGESASGKSSIERELIALGFNKIVTYTTRPMRKEDVDGETYHFITEEQFNDMIEKDLFAEHASYNGWQYGTAKEDCTDDKVVVLTPHGLRQLKKNKDLHIISFYIDVPRRDRLIKILERGDDIEESYRRNLSDVGQFDGIKDEVDYVISNKGYSWSPLNMAHIIKRSMEWMKC</sequence>
<proteinExistence type="predicted"/>
<dbReference type="InterPro" id="IPR020590">
    <property type="entry name" value="Guanylate_kinase_CS"/>
</dbReference>
<organism evidence="2 3">
    <name type="scientific">Blautia obeum</name>
    <dbReference type="NCBI Taxonomy" id="40520"/>
    <lineage>
        <taxon>Bacteria</taxon>
        <taxon>Bacillati</taxon>
        <taxon>Bacillota</taxon>
        <taxon>Clostridia</taxon>
        <taxon>Lachnospirales</taxon>
        <taxon>Lachnospiraceae</taxon>
        <taxon>Blautia</taxon>
    </lineage>
</organism>
<dbReference type="PROSITE" id="PS50052">
    <property type="entry name" value="GUANYLATE_KINASE_2"/>
    <property type="match status" value="1"/>
</dbReference>
<dbReference type="InterPro" id="IPR027417">
    <property type="entry name" value="P-loop_NTPase"/>
</dbReference>
<keyword evidence="2" id="KW-0808">Transferase</keyword>
<dbReference type="SUPFAM" id="SSF52540">
    <property type="entry name" value="P-loop containing nucleoside triphosphate hydrolases"/>
    <property type="match status" value="1"/>
</dbReference>
<dbReference type="SMART" id="SM00072">
    <property type="entry name" value="GuKc"/>
    <property type="match status" value="1"/>
</dbReference>
<dbReference type="InterPro" id="IPR008144">
    <property type="entry name" value="Guanylate_kin-like_dom"/>
</dbReference>
<dbReference type="Proteomes" id="UP000095447">
    <property type="component" value="Unassembled WGS sequence"/>
</dbReference>
<dbReference type="EMBL" id="CYZA01000006">
    <property type="protein sequence ID" value="CUN79615.1"/>
    <property type="molecule type" value="Genomic_DNA"/>
</dbReference>
<dbReference type="PANTHER" id="PTHR23122">
    <property type="entry name" value="MEMBRANE-ASSOCIATED GUANYLATE KINASE MAGUK"/>
    <property type="match status" value="1"/>
</dbReference>
<evidence type="ECO:0000259" key="1">
    <source>
        <dbReference type="PROSITE" id="PS50052"/>
    </source>
</evidence>
<accession>A0A173ZWL1</accession>
<dbReference type="CDD" id="cd00071">
    <property type="entry name" value="GMPK"/>
    <property type="match status" value="1"/>
</dbReference>
<dbReference type="RefSeq" id="WP_055053100.1">
    <property type="nucleotide sequence ID" value="NZ_CYZA01000006.1"/>
</dbReference>
<dbReference type="Gene3D" id="3.40.50.300">
    <property type="entry name" value="P-loop containing nucleotide triphosphate hydrolases"/>
    <property type="match status" value="1"/>
</dbReference>
<evidence type="ECO:0000313" key="2">
    <source>
        <dbReference type="EMBL" id="CUN79615.1"/>
    </source>
</evidence>
<evidence type="ECO:0000313" key="3">
    <source>
        <dbReference type="Proteomes" id="UP000095447"/>
    </source>
</evidence>
<dbReference type="PROSITE" id="PS00856">
    <property type="entry name" value="GUANYLATE_KINASE_1"/>
    <property type="match status" value="1"/>
</dbReference>
<keyword evidence="2" id="KW-0418">Kinase</keyword>
<protein>
    <submittedName>
        <fullName evidence="2">Guanylate kinase</fullName>
        <ecNumber evidence="2">2.7.4.8</ecNumber>
    </submittedName>
</protein>
<feature type="domain" description="Guanylate kinase-like" evidence="1">
    <location>
        <begin position="1"/>
        <end position="169"/>
    </location>
</feature>
<dbReference type="GO" id="GO:0004385">
    <property type="term" value="F:GMP kinase activity"/>
    <property type="evidence" value="ECO:0007669"/>
    <property type="project" value="UniProtKB-EC"/>
</dbReference>
<dbReference type="EC" id="2.7.4.8" evidence="2"/>
<name>A0A173ZWL1_9FIRM</name>
<gene>
    <name evidence="2" type="primary">gmk_1</name>
    <name evidence="2" type="ORF">ERS852395_01339</name>
</gene>
<dbReference type="InterPro" id="IPR008145">
    <property type="entry name" value="GK/Ca_channel_bsu"/>
</dbReference>
<dbReference type="AlphaFoldDB" id="A0A173ZWL1"/>